<dbReference type="Proteomes" id="UP000053048">
    <property type="component" value="Unassembled WGS sequence"/>
</dbReference>
<evidence type="ECO:0000256" key="1">
    <source>
        <dbReference type="SAM" id="MobiDB-lite"/>
    </source>
</evidence>
<sequence length="69" mass="7667">MPTRSMGTIGFVQTAQRPQERTQSIRNGMPMRSMGTIGFVQTPIVPHAPRGNAFRDAPRHTAQIAIRHV</sequence>
<reference evidence="2 3" key="1">
    <citation type="submission" date="2015-09" db="EMBL/GenBank/DDBJ databases">
        <title>Genome sequence of ICMP 13104.</title>
        <authorList>
            <person name="Visnovsky S."/>
            <person name="Lu A."/>
            <person name="Panda P."/>
            <person name="Pitman A."/>
        </authorList>
    </citation>
    <scope>NUCLEOTIDE SEQUENCE [LARGE SCALE GENOMIC DNA]</scope>
    <source>
        <strain evidence="2 3">ICMP 13104</strain>
    </source>
</reference>
<name>A0A0W0HWB3_PSEVI</name>
<comment type="caution">
    <text evidence="2">The sequence shown here is derived from an EMBL/GenBank/DDBJ whole genome shotgun (WGS) entry which is preliminary data.</text>
</comment>
<protein>
    <submittedName>
        <fullName evidence="2">Uncharacterized protein</fullName>
    </submittedName>
</protein>
<dbReference type="AlphaFoldDB" id="A0A0W0HWB3"/>
<evidence type="ECO:0000313" key="2">
    <source>
        <dbReference type="EMBL" id="KTB65163.1"/>
    </source>
</evidence>
<accession>A0A0W0HWB3</accession>
<proteinExistence type="predicted"/>
<gene>
    <name evidence="2" type="ORF">AO067_05925</name>
</gene>
<dbReference type="EMBL" id="LKEJ01000122">
    <property type="protein sequence ID" value="KTB65163.1"/>
    <property type="molecule type" value="Genomic_DNA"/>
</dbReference>
<feature type="compositionally biased region" description="Polar residues" evidence="1">
    <location>
        <begin position="11"/>
        <end position="21"/>
    </location>
</feature>
<organism evidence="2 3">
    <name type="scientific">Pseudomonas viridiflava ICMP 13104</name>
    <dbReference type="NCBI Taxonomy" id="1198305"/>
    <lineage>
        <taxon>Bacteria</taxon>
        <taxon>Pseudomonadati</taxon>
        <taxon>Pseudomonadota</taxon>
        <taxon>Gammaproteobacteria</taxon>
        <taxon>Pseudomonadales</taxon>
        <taxon>Pseudomonadaceae</taxon>
        <taxon>Pseudomonas</taxon>
    </lineage>
</organism>
<keyword evidence="3" id="KW-1185">Reference proteome</keyword>
<feature type="region of interest" description="Disordered" evidence="1">
    <location>
        <begin position="1"/>
        <end position="21"/>
    </location>
</feature>
<evidence type="ECO:0000313" key="3">
    <source>
        <dbReference type="Proteomes" id="UP000053048"/>
    </source>
</evidence>